<evidence type="ECO:0000256" key="7">
    <source>
        <dbReference type="ARBA" id="ARBA00023159"/>
    </source>
</evidence>
<feature type="coiled-coil region" evidence="10">
    <location>
        <begin position="108"/>
        <end position="142"/>
    </location>
</feature>
<dbReference type="InterPro" id="IPR013763">
    <property type="entry name" value="Cyclin-like_dom"/>
</dbReference>
<dbReference type="GO" id="GO:0008270">
    <property type="term" value="F:zinc ion binding"/>
    <property type="evidence" value="ECO:0007669"/>
    <property type="project" value="UniProtKB-KW"/>
</dbReference>
<evidence type="ECO:0000256" key="11">
    <source>
        <dbReference type="SAM" id="MobiDB-lite"/>
    </source>
</evidence>
<dbReference type="PANTHER" id="PTHR11618:SF4">
    <property type="entry name" value="TRANSCRIPTION FACTOR IIIB 90 KDA SUBUNIT"/>
    <property type="match status" value="1"/>
</dbReference>
<dbReference type="GO" id="GO:0000126">
    <property type="term" value="C:transcription factor TFIIIB complex"/>
    <property type="evidence" value="ECO:0007669"/>
    <property type="project" value="TreeGrafter"/>
</dbReference>
<dbReference type="Pfam" id="PF00382">
    <property type="entry name" value="TFIIB"/>
    <property type="match status" value="1"/>
</dbReference>
<feature type="compositionally biased region" description="Basic and acidic residues" evidence="11">
    <location>
        <begin position="485"/>
        <end position="496"/>
    </location>
</feature>
<name>A0A6G1QE97_CHAAH</name>
<keyword evidence="9" id="KW-0539">Nucleus</keyword>
<evidence type="ECO:0000256" key="5">
    <source>
        <dbReference type="ARBA" id="ARBA00022833"/>
    </source>
</evidence>
<evidence type="ECO:0000256" key="10">
    <source>
        <dbReference type="SAM" id="Coils"/>
    </source>
</evidence>
<dbReference type="CDD" id="cd20554">
    <property type="entry name" value="CYCLIN_TFIIIB90_rpt2"/>
    <property type="match status" value="1"/>
</dbReference>
<dbReference type="Pfam" id="PF07741">
    <property type="entry name" value="BRF1"/>
    <property type="match status" value="1"/>
</dbReference>
<dbReference type="GO" id="GO:0000995">
    <property type="term" value="F:RNA polymerase III general transcription initiation factor activity"/>
    <property type="evidence" value="ECO:0007669"/>
    <property type="project" value="TreeGrafter"/>
</dbReference>
<dbReference type="Gene3D" id="1.10.472.10">
    <property type="entry name" value="Cyclin-like"/>
    <property type="match status" value="1"/>
</dbReference>
<feature type="region of interest" description="Disordered" evidence="11">
    <location>
        <begin position="481"/>
        <end position="524"/>
    </location>
</feature>
<evidence type="ECO:0000313" key="14">
    <source>
        <dbReference type="Proteomes" id="UP000503349"/>
    </source>
</evidence>
<dbReference type="EMBL" id="CM015727">
    <property type="protein sequence ID" value="KAF3700744.1"/>
    <property type="molecule type" value="Genomic_DNA"/>
</dbReference>
<proteinExistence type="inferred from homology"/>
<dbReference type="FunFam" id="1.10.472.10:FF:000002">
    <property type="entry name" value="Transcription factor IIIB 90 kDa subunit"/>
    <property type="match status" value="1"/>
</dbReference>
<dbReference type="InterPro" id="IPR036915">
    <property type="entry name" value="Cyclin-like_sf"/>
</dbReference>
<dbReference type="Proteomes" id="UP000503349">
    <property type="component" value="Chromosome 16"/>
</dbReference>
<keyword evidence="3" id="KW-0479">Metal-binding</keyword>
<dbReference type="SMART" id="SM00385">
    <property type="entry name" value="CYCLIN"/>
    <property type="match status" value="1"/>
</dbReference>
<evidence type="ECO:0000256" key="6">
    <source>
        <dbReference type="ARBA" id="ARBA00023015"/>
    </source>
</evidence>
<evidence type="ECO:0000256" key="3">
    <source>
        <dbReference type="ARBA" id="ARBA00022723"/>
    </source>
</evidence>
<dbReference type="GO" id="GO:0070897">
    <property type="term" value="P:transcription preinitiation complex assembly"/>
    <property type="evidence" value="ECO:0007669"/>
    <property type="project" value="InterPro"/>
</dbReference>
<protein>
    <submittedName>
        <fullName evidence="13">Transcription factor IIIB 90 kDa subunit</fullName>
    </submittedName>
</protein>
<sequence>MLEFGEKNHEVSMTAMRLVQRMKRDWMHTGRRPSGLCGAALLVAARMHEFCRTVKEIVSVVKVCESTLKKRLTEFEDTPTSQLTIEEFMKMDLEQECDPPCFTAGLRKKKARELEIELKKRIDDVEDEIHCYQDEIDTELQSSRPKLRGVYAAYVKGETVVDSDEPEEEEELLAVAKHFCKDLNELTVEALVKLEQKSPEEAEENQEHEDYISKRKGPTLASILGTMPSAATLGLSESISRCIGEEKENEALMDASLGCTVEGNRHMARWTQPLRGLDGRQTDRQALTGVIVIHSTKRRLFVSGCFSLWTASHVLSVTPYKLSCFSRSSVVCNMKCVCEQQQLAVSPSGLWPSSLQECIRIVVDIKSNGAADSGELDLSGIDDSEIELYLLNDKEVKIKTALWMAENSDYLKEQKEKEAKIAKEKELGIYKEKKPRGPAKRRAPIRASTADEAIEKMLEQKRISSKINYDVLKDLNIKSGASSAHKAETPKKEPAARRLTGCNRKPPRPPLSLSTPLSTLGKRRSEAKSSIAPCSRTLQQRICVLVLKCLILDNMQGQKPAGFSDSPVVEEQTVAPAPEKVVVLLIEKGERPGVRETYGSEEGLLTLRQPFHCLTQTCTGILSLALKLIRDADINMRMTSSEFDESTQSKQKAESVKAIAIMTVDILLNLLSLKLSTAKALFSSTPLTVTNGTARAGISRGKSKTGPFGEHPSFYPQLSHRKKKKTAQPATENVDTKRVDAIVVVHGLTGLKRGLAAEEFPAGATRRAALKLKYTDSSSFVWLYLHSQRTLMVRMHVLTRSSSCDCRETGRIRTLRVAAVYHRAAPQEARCGAVMGVCWPVAGFSMNPERTSLCLPPCAVGSSEWRSSGSSGSVNQEENIATRGRVANSNPLPVPVETPNSGVVVESGPVVYDEAADDEEDDEEEETCVSAMELMGSNAASAAGKAQSAVEELTYRLLQKAGPKTQQSRADPLEY</sequence>
<dbReference type="Gene3D" id="1.20.5.650">
    <property type="entry name" value="Single helix bin"/>
    <property type="match status" value="1"/>
</dbReference>
<evidence type="ECO:0000256" key="2">
    <source>
        <dbReference type="ARBA" id="ARBA00010857"/>
    </source>
</evidence>
<dbReference type="AlphaFoldDB" id="A0A6G1QE97"/>
<evidence type="ECO:0000256" key="8">
    <source>
        <dbReference type="ARBA" id="ARBA00023163"/>
    </source>
</evidence>
<reference evidence="14" key="2">
    <citation type="submission" date="2019-02" db="EMBL/GenBank/DDBJ databases">
        <title>Opniocepnalus argus Var Kimnra genome.</title>
        <authorList>
            <person name="Zhou C."/>
            <person name="Xiao S."/>
        </authorList>
    </citation>
    <scope>NUCLEOTIDE SEQUENCE [LARGE SCALE GENOMIC DNA]</scope>
</reference>
<keyword evidence="7" id="KW-0010">Activator</keyword>
<keyword evidence="8" id="KW-0804">Transcription</keyword>
<keyword evidence="4" id="KW-0863">Zinc-finger</keyword>
<dbReference type="PANTHER" id="PTHR11618">
    <property type="entry name" value="TRANSCRIPTION INITIATION FACTOR IIB-RELATED"/>
    <property type="match status" value="1"/>
</dbReference>
<keyword evidence="5" id="KW-0862">Zinc</keyword>
<dbReference type="InterPro" id="IPR011665">
    <property type="entry name" value="BRF1_TBP-bd_dom"/>
</dbReference>
<keyword evidence="6" id="KW-0805">Transcription regulation</keyword>
<evidence type="ECO:0000256" key="4">
    <source>
        <dbReference type="ARBA" id="ARBA00022771"/>
    </source>
</evidence>
<dbReference type="FunFam" id="1.20.5.650:FF:000001">
    <property type="entry name" value="transcription factor IIIB 90 kDa subunit isoform X2"/>
    <property type="match status" value="1"/>
</dbReference>
<dbReference type="SUPFAM" id="SSF47954">
    <property type="entry name" value="Cyclin-like"/>
    <property type="match status" value="1"/>
</dbReference>
<evidence type="ECO:0000256" key="1">
    <source>
        <dbReference type="ARBA" id="ARBA00004123"/>
    </source>
</evidence>
<feature type="domain" description="Cyclin-like" evidence="12">
    <location>
        <begin position="1"/>
        <end position="77"/>
    </location>
</feature>
<dbReference type="GO" id="GO:0097550">
    <property type="term" value="C:transcription preinitiation complex"/>
    <property type="evidence" value="ECO:0007669"/>
    <property type="project" value="TreeGrafter"/>
</dbReference>
<dbReference type="InterPro" id="IPR013150">
    <property type="entry name" value="TFIIB_cyclin"/>
</dbReference>
<comment type="similarity">
    <text evidence="2">Belongs to the TFIIB family.</text>
</comment>
<evidence type="ECO:0000259" key="12">
    <source>
        <dbReference type="SMART" id="SM00385"/>
    </source>
</evidence>
<keyword evidence="14" id="KW-1185">Reference proteome</keyword>
<dbReference type="GO" id="GO:0005634">
    <property type="term" value="C:nucleus"/>
    <property type="evidence" value="ECO:0007669"/>
    <property type="project" value="UniProtKB-SubCell"/>
</dbReference>
<accession>A0A6G1QE97</accession>
<feature type="region of interest" description="Disordered" evidence="11">
    <location>
        <begin position="696"/>
        <end position="732"/>
    </location>
</feature>
<gene>
    <name evidence="13" type="ORF">EXN66_Car016432</name>
</gene>
<keyword evidence="10" id="KW-0175">Coiled coil</keyword>
<organism evidence="13 14">
    <name type="scientific">Channa argus</name>
    <name type="common">Northern snakehead</name>
    <name type="synonym">Ophicephalus argus</name>
    <dbReference type="NCBI Taxonomy" id="215402"/>
    <lineage>
        <taxon>Eukaryota</taxon>
        <taxon>Metazoa</taxon>
        <taxon>Chordata</taxon>
        <taxon>Craniata</taxon>
        <taxon>Vertebrata</taxon>
        <taxon>Euteleostomi</taxon>
        <taxon>Actinopterygii</taxon>
        <taxon>Neopterygii</taxon>
        <taxon>Teleostei</taxon>
        <taxon>Neoteleostei</taxon>
        <taxon>Acanthomorphata</taxon>
        <taxon>Anabantaria</taxon>
        <taxon>Anabantiformes</taxon>
        <taxon>Channoidei</taxon>
        <taxon>Channidae</taxon>
        <taxon>Channa</taxon>
    </lineage>
</organism>
<dbReference type="GO" id="GO:0001006">
    <property type="term" value="F:RNA polymerase III type 3 promoter sequence-specific DNA binding"/>
    <property type="evidence" value="ECO:0007669"/>
    <property type="project" value="TreeGrafter"/>
</dbReference>
<evidence type="ECO:0000313" key="13">
    <source>
        <dbReference type="EMBL" id="KAF3700744.1"/>
    </source>
</evidence>
<reference evidence="13 14" key="1">
    <citation type="submission" date="2019-02" db="EMBL/GenBank/DDBJ databases">
        <title>Opniocepnalus argus genome.</title>
        <authorList>
            <person name="Zhou C."/>
            <person name="Xiao S."/>
        </authorList>
    </citation>
    <scope>NUCLEOTIDE SEQUENCE [LARGE SCALE GENOMIC DNA]</scope>
    <source>
        <strain evidence="13">OARG1902GOOAL</strain>
        <tissue evidence="13">Muscle</tissue>
    </source>
</reference>
<dbReference type="GO" id="GO:0017025">
    <property type="term" value="F:TBP-class protein binding"/>
    <property type="evidence" value="ECO:0007669"/>
    <property type="project" value="InterPro"/>
</dbReference>
<comment type="subcellular location">
    <subcellularLocation>
        <location evidence="1">Nucleus</location>
    </subcellularLocation>
</comment>
<dbReference type="InterPro" id="IPR000812">
    <property type="entry name" value="TFIIB"/>
</dbReference>
<feature type="compositionally biased region" description="Low complexity" evidence="11">
    <location>
        <begin position="511"/>
        <end position="520"/>
    </location>
</feature>
<evidence type="ECO:0000256" key="9">
    <source>
        <dbReference type="ARBA" id="ARBA00023242"/>
    </source>
</evidence>